<evidence type="ECO:0000313" key="1">
    <source>
        <dbReference type="EMBL" id="TWU51429.1"/>
    </source>
</evidence>
<gene>
    <name evidence="1" type="ORF">Poly59_30210</name>
</gene>
<comment type="caution">
    <text evidence="1">The sequence shown here is derived from an EMBL/GenBank/DDBJ whole genome shotgun (WGS) entry which is preliminary data.</text>
</comment>
<organism evidence="1 2">
    <name type="scientific">Rubripirellula reticaptiva</name>
    <dbReference type="NCBI Taxonomy" id="2528013"/>
    <lineage>
        <taxon>Bacteria</taxon>
        <taxon>Pseudomonadati</taxon>
        <taxon>Planctomycetota</taxon>
        <taxon>Planctomycetia</taxon>
        <taxon>Pirellulales</taxon>
        <taxon>Pirellulaceae</taxon>
        <taxon>Rubripirellula</taxon>
    </lineage>
</organism>
<proteinExistence type="predicted"/>
<dbReference type="Proteomes" id="UP000317977">
    <property type="component" value="Unassembled WGS sequence"/>
</dbReference>
<reference evidence="1 2" key="1">
    <citation type="submission" date="2019-02" db="EMBL/GenBank/DDBJ databases">
        <title>Deep-cultivation of Planctomycetes and their phenomic and genomic characterization uncovers novel biology.</title>
        <authorList>
            <person name="Wiegand S."/>
            <person name="Jogler M."/>
            <person name="Boedeker C."/>
            <person name="Pinto D."/>
            <person name="Vollmers J."/>
            <person name="Rivas-Marin E."/>
            <person name="Kohn T."/>
            <person name="Peeters S.H."/>
            <person name="Heuer A."/>
            <person name="Rast P."/>
            <person name="Oberbeckmann S."/>
            <person name="Bunk B."/>
            <person name="Jeske O."/>
            <person name="Meyerdierks A."/>
            <person name="Storesund J.E."/>
            <person name="Kallscheuer N."/>
            <person name="Luecker S."/>
            <person name="Lage O.M."/>
            <person name="Pohl T."/>
            <person name="Merkel B.J."/>
            <person name="Hornburger P."/>
            <person name="Mueller R.-W."/>
            <person name="Bruemmer F."/>
            <person name="Labrenz M."/>
            <person name="Spormann A.M."/>
            <person name="Op Den Camp H."/>
            <person name="Overmann J."/>
            <person name="Amann R."/>
            <person name="Jetten M.S.M."/>
            <person name="Mascher T."/>
            <person name="Medema M.H."/>
            <person name="Devos D.P."/>
            <person name="Kaster A.-K."/>
            <person name="Ovreas L."/>
            <person name="Rohde M."/>
            <person name="Galperin M.Y."/>
            <person name="Jogler C."/>
        </authorList>
    </citation>
    <scope>NUCLEOTIDE SEQUENCE [LARGE SCALE GENOMIC DNA]</scope>
    <source>
        <strain evidence="1 2">Poly59</strain>
    </source>
</reference>
<dbReference type="EMBL" id="SJPX01000003">
    <property type="protein sequence ID" value="TWU51429.1"/>
    <property type="molecule type" value="Genomic_DNA"/>
</dbReference>
<sequence length="187" mass="21228">MAIKTNDWVRSYSAGVWRVLSEVPPHFEMRTSPDEPKELYDGPLFIVKRIVNNKWKPAFEIEAAHAAFIKPLNKADTKKLEAFISQNDSVLNEFTSYERPLKCILNIGFALKRKSDLKKLRDEVAAILGEDLSKGVSAPAIAKAISSTSYAALCNESPQSGTLQFVNFNYEIRRRELIFREMNALNF</sequence>
<dbReference type="OrthoDB" id="1370639at2"/>
<accession>A0A5C6EVC8</accession>
<protein>
    <submittedName>
        <fullName evidence="1">Uncharacterized protein</fullName>
    </submittedName>
</protein>
<dbReference type="AlphaFoldDB" id="A0A5C6EVC8"/>
<dbReference type="RefSeq" id="WP_146534791.1">
    <property type="nucleotide sequence ID" value="NZ_SJPX01000003.1"/>
</dbReference>
<evidence type="ECO:0000313" key="2">
    <source>
        <dbReference type="Proteomes" id="UP000317977"/>
    </source>
</evidence>
<name>A0A5C6EVC8_9BACT</name>
<keyword evidence="2" id="KW-1185">Reference proteome</keyword>